<evidence type="ECO:0000313" key="2">
    <source>
        <dbReference type="Proteomes" id="UP000789702"/>
    </source>
</evidence>
<evidence type="ECO:0000313" key="1">
    <source>
        <dbReference type="EMBL" id="CAG8588716.1"/>
    </source>
</evidence>
<proteinExistence type="predicted"/>
<dbReference type="Proteomes" id="UP000789702">
    <property type="component" value="Unassembled WGS sequence"/>
</dbReference>
<name>A0ACA9MIL5_9GLOM</name>
<feature type="non-terminal residue" evidence="1">
    <location>
        <position position="95"/>
    </location>
</feature>
<sequence length="95" mass="10203">MMLIFWYYLLISLFLDISSGTLQRQLDNSGGSIAMNTSSVLLQRQLGNIGGSTNTSSVPLQRQLDNSGGSISGNRSLNKSLEPSCSRLDECSGSL</sequence>
<dbReference type="EMBL" id="CAJVPU010008860">
    <property type="protein sequence ID" value="CAG8588716.1"/>
    <property type="molecule type" value="Genomic_DNA"/>
</dbReference>
<reference evidence="1" key="1">
    <citation type="submission" date="2021-06" db="EMBL/GenBank/DDBJ databases">
        <authorList>
            <person name="Kallberg Y."/>
            <person name="Tangrot J."/>
            <person name="Rosling A."/>
        </authorList>
    </citation>
    <scope>NUCLEOTIDE SEQUENCE</scope>
    <source>
        <strain evidence="1">IL203A</strain>
    </source>
</reference>
<feature type="non-terminal residue" evidence="1">
    <location>
        <position position="1"/>
    </location>
</feature>
<comment type="caution">
    <text evidence="1">The sequence shown here is derived from an EMBL/GenBank/DDBJ whole genome shotgun (WGS) entry which is preliminary data.</text>
</comment>
<gene>
    <name evidence="1" type="ORF">DHETER_LOCUS6773</name>
</gene>
<protein>
    <submittedName>
        <fullName evidence="1">7111_t:CDS:1</fullName>
    </submittedName>
</protein>
<keyword evidence="2" id="KW-1185">Reference proteome</keyword>
<organism evidence="1 2">
    <name type="scientific">Dentiscutata heterogama</name>
    <dbReference type="NCBI Taxonomy" id="1316150"/>
    <lineage>
        <taxon>Eukaryota</taxon>
        <taxon>Fungi</taxon>
        <taxon>Fungi incertae sedis</taxon>
        <taxon>Mucoromycota</taxon>
        <taxon>Glomeromycotina</taxon>
        <taxon>Glomeromycetes</taxon>
        <taxon>Diversisporales</taxon>
        <taxon>Gigasporaceae</taxon>
        <taxon>Dentiscutata</taxon>
    </lineage>
</organism>
<accession>A0ACA9MIL5</accession>